<dbReference type="Gene3D" id="2.60.40.4070">
    <property type="match status" value="1"/>
</dbReference>
<dbReference type="EMBL" id="DSUT01000147">
    <property type="protein sequence ID" value="HGK28687.1"/>
    <property type="molecule type" value="Genomic_DNA"/>
</dbReference>
<gene>
    <name evidence="4" type="ORF">ENS41_06995</name>
</gene>
<dbReference type="Gene3D" id="3.40.50.1460">
    <property type="match status" value="1"/>
</dbReference>
<evidence type="ECO:0000313" key="4">
    <source>
        <dbReference type="EMBL" id="HGK28687.1"/>
    </source>
</evidence>
<reference evidence="4" key="1">
    <citation type="journal article" date="2020" name="mSystems">
        <title>Genome- and Community-Level Interaction Insights into Carbon Utilization and Element Cycling Functions of Hydrothermarchaeota in Hydrothermal Sediment.</title>
        <authorList>
            <person name="Zhou Z."/>
            <person name="Liu Y."/>
            <person name="Xu W."/>
            <person name="Pan J."/>
            <person name="Luo Z.H."/>
            <person name="Li M."/>
        </authorList>
    </citation>
    <scope>NUCLEOTIDE SEQUENCE [LARGE SCALE GENOMIC DNA]</scope>
    <source>
        <strain evidence="4">SpSt-488</strain>
    </source>
</reference>
<evidence type="ECO:0008006" key="5">
    <source>
        <dbReference type="Google" id="ProtNLM"/>
    </source>
</evidence>
<dbReference type="Pfam" id="PF08126">
    <property type="entry name" value="Propeptide_C25"/>
    <property type="match status" value="1"/>
</dbReference>
<dbReference type="Pfam" id="PF01364">
    <property type="entry name" value="Peptidase_C25"/>
    <property type="match status" value="1"/>
</dbReference>
<evidence type="ECO:0000259" key="3">
    <source>
        <dbReference type="Pfam" id="PF08126"/>
    </source>
</evidence>
<name>A0A7C4CCW0_UNCW3</name>
<dbReference type="InterPro" id="IPR029031">
    <property type="entry name" value="Gingipain_N_sf"/>
</dbReference>
<evidence type="ECO:0000256" key="1">
    <source>
        <dbReference type="ARBA" id="ARBA00022729"/>
    </source>
</evidence>
<feature type="domain" description="Gingipain propeptide" evidence="3">
    <location>
        <begin position="129"/>
        <end position="186"/>
    </location>
</feature>
<dbReference type="InterPro" id="IPR012600">
    <property type="entry name" value="Propeptide_C25"/>
</dbReference>
<comment type="caution">
    <text evidence="4">The sequence shown here is derived from an EMBL/GenBank/DDBJ whole genome shotgun (WGS) entry which is preliminary data.</text>
</comment>
<proteinExistence type="predicted"/>
<dbReference type="AlphaFoldDB" id="A0A7C4CCW0"/>
<feature type="domain" description="Gingipain" evidence="2">
    <location>
        <begin position="568"/>
        <end position="927"/>
    </location>
</feature>
<evidence type="ECO:0000259" key="2">
    <source>
        <dbReference type="Pfam" id="PF01364"/>
    </source>
</evidence>
<dbReference type="SUPFAM" id="SSF52129">
    <property type="entry name" value="Caspase-like"/>
    <property type="match status" value="1"/>
</dbReference>
<accession>A0A7C4CCW0</accession>
<organism evidence="4">
    <name type="scientific">candidate division WOR-3 bacterium</name>
    <dbReference type="NCBI Taxonomy" id="2052148"/>
    <lineage>
        <taxon>Bacteria</taxon>
        <taxon>Bacteria division WOR-3</taxon>
    </lineage>
</organism>
<dbReference type="GO" id="GO:0006508">
    <property type="term" value="P:proteolysis"/>
    <property type="evidence" value="ECO:0007669"/>
    <property type="project" value="InterPro"/>
</dbReference>
<dbReference type="Gene3D" id="2.60.40.3800">
    <property type="match status" value="1"/>
</dbReference>
<sequence length="1279" mass="140711">MRFKLLITVLPQVVFGSVTVMRSDAGAFSFRYIPGPLSAGTDASGRLRLDMPDADRLASAGEFDLPGKTLLVGLPQTGGVRLRVSTGPERLLAGEAAVVPRYSWEGESAWTSPTAEAAGTGRAPVELGKAEVLRSVRCMTVRLNPVSYEPANRRIRWYEWIDVTLEFEQPALVNRREDVLVDMVAEMLANGEQARNWNINLSTRQTNPYERSPWWVKVTVESTGVHRISGRELAAAGVPLAGLDPRTLALFTVGEHEPCRSYPDSLRPAAIVVEGEEDGRFDPDDRILFYGLAPDHWVGRCSAWVKNLYTRQNVYWLTWGCLPGLRMARGLGYDTAGTEVIRFGRDVLHQEPDLDCPARSGLLWVWTKISKEAGVFEVGFDPVLRLASPAEIRRVSGRLYSRSDNNVLRVSLNGRDIGTFGFRRALPSQPFDFRVDVAAPAAVSGNTVGLRLGGDGAKEAFLDFLEVEYVKRLSVTDGQLHFLHDDTGNFRFAVRDVEGRAYVLDVTDPYAPRMSDEFEEYGDSIRFCRRLARPASFCVALDRQLMRARSIALRTPGRIRSRSVQADYWVVTPEEFMPAAIEMARYRTGRVLGVPNARAQAVALEDIYDDYCFGMEEPWAVKQLFADKQAKFGLLVGDATYDYKGNLGGKVLRGVPAFETGYGLDPDGTSDRSALAIDAWYADFDGEGGSPDMMLGRITARTGQELRQFVDKVRAYESAPAGYWRGRLLLLADDEYLGDPFDPRKRDAIAFTHVEQCERMGALAGGLLDPVKVYLTEFPFMAVKSKPAANAELMRQLNLGGVIWLFFGHGSGFDLTHESVLNITRVPRIDNAGRTPFCYFGSCSVGRFEDSRFECIAEELVRMRGGAIATVGATKSTASGTNEIFCRNMLMPLFGSPGSAKTVGQAFFAGWPTDRSYHLFGDPATVLQLPRPAPTTLTVRPDSLRRGAGFAGEGVVGVEQGRSAWTLFGPRQVRTYTSWFGTRSFVKPGVEVARGTGSIADGRFECRGVFPAGLLLDTVFVADGNYAPVPNSCRLSVLAWNDSVCQFALADTIAFDRQPAASGDSVGPAVEFRCDGHVLADGATVASELDLEVVLRDESGIMIAPVQSALAQFFVNDRRSAEVISDRLVMDDGAFAVARFRTRLELAGPEDSLFVIACDNLMNQTVASVKLRPIAADLLRIESALVYPNPVCGRAVFSFVLSRAATVRIRVFSLSGRLVRDLGEFPAGYGYNQIDWDGRDEQGELPANGVYLFMLRARCDDAPGRAQSVTVRDRLLVAR</sequence>
<dbReference type="InterPro" id="IPR001769">
    <property type="entry name" value="Gingipain"/>
</dbReference>
<keyword evidence="1" id="KW-0732">Signal</keyword>
<dbReference type="GO" id="GO:0004197">
    <property type="term" value="F:cysteine-type endopeptidase activity"/>
    <property type="evidence" value="ECO:0007669"/>
    <property type="project" value="InterPro"/>
</dbReference>
<dbReference type="InterPro" id="IPR029030">
    <property type="entry name" value="Caspase-like_dom_sf"/>
</dbReference>
<protein>
    <recommendedName>
        <fullName evidence="5">Gingipain domain-containing protein</fullName>
    </recommendedName>
</protein>
<dbReference type="InterPro" id="IPR038490">
    <property type="entry name" value="Gingipain_propep_sf"/>
</dbReference>
<dbReference type="Gene3D" id="3.40.50.10390">
    <property type="entry name" value="Gingipain r, domain 1"/>
    <property type="match status" value="1"/>
</dbReference>